<keyword evidence="3" id="KW-1003">Cell membrane</keyword>
<evidence type="ECO:0000256" key="7">
    <source>
        <dbReference type="ARBA" id="ARBA00023136"/>
    </source>
</evidence>
<dbReference type="Pfam" id="PF04290">
    <property type="entry name" value="DctQ"/>
    <property type="match status" value="1"/>
</dbReference>
<evidence type="ECO:0000313" key="11">
    <source>
        <dbReference type="EMBL" id="SEA97863.1"/>
    </source>
</evidence>
<keyword evidence="7 9" id="KW-0472">Membrane</keyword>
<feature type="domain" description="Tripartite ATP-independent periplasmic transporters DctQ component" evidence="10">
    <location>
        <begin position="20"/>
        <end position="145"/>
    </location>
</feature>
<comment type="subcellular location">
    <subcellularLocation>
        <location evidence="1 9">Cell inner membrane</location>
        <topology evidence="1 9">Multi-pass membrane protein</topology>
    </subcellularLocation>
</comment>
<keyword evidence="6 9" id="KW-1133">Transmembrane helix</keyword>
<reference evidence="11 12" key="1">
    <citation type="submission" date="2016-10" db="EMBL/GenBank/DDBJ databases">
        <authorList>
            <person name="de Groot N.N."/>
        </authorList>
    </citation>
    <scope>NUCLEOTIDE SEQUENCE [LARGE SCALE GENOMIC DNA]</scope>
    <source>
        <strain evidence="11 12">DSM 15345</strain>
    </source>
</reference>
<name>A0A1H4FKG7_9RHOB</name>
<evidence type="ECO:0000256" key="1">
    <source>
        <dbReference type="ARBA" id="ARBA00004429"/>
    </source>
</evidence>
<feature type="transmembrane region" description="Helical" evidence="9">
    <location>
        <begin position="81"/>
        <end position="101"/>
    </location>
</feature>
<dbReference type="InterPro" id="IPR055348">
    <property type="entry name" value="DctQ"/>
</dbReference>
<evidence type="ECO:0000256" key="2">
    <source>
        <dbReference type="ARBA" id="ARBA00022448"/>
    </source>
</evidence>
<proteinExistence type="inferred from homology"/>
<feature type="transmembrane region" description="Helical" evidence="9">
    <location>
        <begin position="40"/>
        <end position="60"/>
    </location>
</feature>
<comment type="similarity">
    <text evidence="8 9">Belongs to the TRAP transporter small permease family.</text>
</comment>
<protein>
    <recommendedName>
        <fullName evidence="9">TRAP transporter small permease protein</fullName>
    </recommendedName>
</protein>
<dbReference type="AlphaFoldDB" id="A0A1H4FKG7"/>
<evidence type="ECO:0000256" key="4">
    <source>
        <dbReference type="ARBA" id="ARBA00022519"/>
    </source>
</evidence>
<comment type="subunit">
    <text evidence="9">The complex comprises the extracytoplasmic solute receptor protein and the two transmembrane proteins.</text>
</comment>
<dbReference type="InterPro" id="IPR007387">
    <property type="entry name" value="TRAP_DctQ"/>
</dbReference>
<organism evidence="11 12">
    <name type="scientific">Rubrimonas cliftonensis</name>
    <dbReference type="NCBI Taxonomy" id="89524"/>
    <lineage>
        <taxon>Bacteria</taxon>
        <taxon>Pseudomonadati</taxon>
        <taxon>Pseudomonadota</taxon>
        <taxon>Alphaproteobacteria</taxon>
        <taxon>Rhodobacterales</taxon>
        <taxon>Paracoccaceae</taxon>
        <taxon>Rubrimonas</taxon>
    </lineage>
</organism>
<dbReference type="RefSeq" id="WP_093256079.1">
    <property type="nucleotide sequence ID" value="NZ_FNQM01000024.1"/>
</dbReference>
<comment type="function">
    <text evidence="9">Part of the tripartite ATP-independent periplasmic (TRAP) transport system.</text>
</comment>
<feature type="transmembrane region" description="Helical" evidence="9">
    <location>
        <begin position="12"/>
        <end position="34"/>
    </location>
</feature>
<keyword evidence="4 9" id="KW-0997">Cell inner membrane</keyword>
<evidence type="ECO:0000256" key="6">
    <source>
        <dbReference type="ARBA" id="ARBA00022989"/>
    </source>
</evidence>
<keyword evidence="12" id="KW-1185">Reference proteome</keyword>
<dbReference type="OrthoDB" id="2877624at2"/>
<dbReference type="STRING" id="89524.SAMN05444370_12414"/>
<evidence type="ECO:0000256" key="9">
    <source>
        <dbReference type="RuleBase" id="RU369079"/>
    </source>
</evidence>
<evidence type="ECO:0000256" key="8">
    <source>
        <dbReference type="ARBA" id="ARBA00038436"/>
    </source>
</evidence>
<evidence type="ECO:0000256" key="5">
    <source>
        <dbReference type="ARBA" id="ARBA00022692"/>
    </source>
</evidence>
<evidence type="ECO:0000256" key="3">
    <source>
        <dbReference type="ARBA" id="ARBA00022475"/>
    </source>
</evidence>
<accession>A0A1H4FKG7</accession>
<keyword evidence="5 9" id="KW-0812">Transmembrane</keyword>
<sequence length="149" mass="15377">MAGKLARALEVAAATLLLALMAVTIIDVVGRYLLEAPLVGAFELTELLLCAMVFAALPLASRDGGHVEVDLLAGALPRGAAEALARAAAAISAAVLLYFAWRLVIVAHDLIGTGARSNALVIPFAPFAAFGALACVLAAGFGVLREWRR</sequence>
<dbReference type="PANTHER" id="PTHR35011">
    <property type="entry name" value="2,3-DIKETO-L-GULONATE TRAP TRANSPORTER SMALL PERMEASE PROTEIN YIAM"/>
    <property type="match status" value="1"/>
</dbReference>
<dbReference type="GO" id="GO:0022857">
    <property type="term" value="F:transmembrane transporter activity"/>
    <property type="evidence" value="ECO:0007669"/>
    <property type="project" value="UniProtKB-UniRule"/>
</dbReference>
<keyword evidence="2 9" id="KW-0813">Transport</keyword>
<dbReference type="Proteomes" id="UP000198703">
    <property type="component" value="Unassembled WGS sequence"/>
</dbReference>
<dbReference type="EMBL" id="FNQM01000024">
    <property type="protein sequence ID" value="SEA97863.1"/>
    <property type="molecule type" value="Genomic_DNA"/>
</dbReference>
<dbReference type="PANTHER" id="PTHR35011:SF10">
    <property type="entry name" value="TRAP TRANSPORTER SMALL PERMEASE PROTEIN"/>
    <property type="match status" value="1"/>
</dbReference>
<feature type="transmembrane region" description="Helical" evidence="9">
    <location>
        <begin position="121"/>
        <end position="144"/>
    </location>
</feature>
<evidence type="ECO:0000259" key="10">
    <source>
        <dbReference type="Pfam" id="PF04290"/>
    </source>
</evidence>
<dbReference type="GO" id="GO:0015740">
    <property type="term" value="P:C4-dicarboxylate transport"/>
    <property type="evidence" value="ECO:0007669"/>
    <property type="project" value="TreeGrafter"/>
</dbReference>
<evidence type="ECO:0000313" key="12">
    <source>
        <dbReference type="Proteomes" id="UP000198703"/>
    </source>
</evidence>
<gene>
    <name evidence="11" type="ORF">SAMN05444370_12414</name>
</gene>
<dbReference type="GO" id="GO:0005886">
    <property type="term" value="C:plasma membrane"/>
    <property type="evidence" value="ECO:0007669"/>
    <property type="project" value="UniProtKB-SubCell"/>
</dbReference>